<accession>R4FZE1</accession>
<dbReference type="AlphaFoldDB" id="R4FZE1"/>
<reference evidence="2" key="1">
    <citation type="journal article" date="2013" name="Genome">
        <title>Draft Genome Sequence of a Thermophilic Member of the Bacillaceae, Anoxybacillus flavithermus Strain Kn10, Isolated from the Kan-nawa Hot Spring in Japan.</title>
        <authorList>
            <person name="Matsutani M."/>
            <person name="Shirakihara Y."/>
            <person name="Imada K."/>
            <person name="Yakushi T."/>
            <person name="Matsushita K."/>
        </authorList>
    </citation>
    <scope>NUCLEOTIDE SEQUENCE [LARGE SCALE GENOMIC DNA]</scope>
    <source>
        <strain evidence="2">NBRC 109594</strain>
    </source>
</reference>
<comment type="caution">
    <text evidence="1">The sequence shown here is derived from an EMBL/GenBank/DDBJ whole genome shotgun (WGS) entry which is preliminary data.</text>
</comment>
<gene>
    <name evidence="1" type="ORF">KN10_0484</name>
</gene>
<evidence type="ECO:0000313" key="2">
    <source>
        <dbReference type="Proteomes" id="UP000013057"/>
    </source>
</evidence>
<protein>
    <submittedName>
        <fullName evidence="1">Uncharacterized protein</fullName>
    </submittedName>
</protein>
<evidence type="ECO:0000313" key="1">
    <source>
        <dbReference type="EMBL" id="GAC90048.1"/>
    </source>
</evidence>
<sequence>MGKAHDVKLCAFLKKGYYSEILETLLIFSPFLVKMKIEL</sequence>
<proteinExistence type="predicted"/>
<dbReference type="Proteomes" id="UP000013057">
    <property type="component" value="Unassembled WGS sequence"/>
</dbReference>
<dbReference type="EMBL" id="BARH01000003">
    <property type="protein sequence ID" value="GAC90048.1"/>
    <property type="molecule type" value="Genomic_DNA"/>
</dbReference>
<name>R4FZE1_9BACL</name>
<organism evidence="1 2">
    <name type="scientific">Anoxybacillus flavithermus NBRC 109594</name>
    <dbReference type="NCBI Taxonomy" id="1315967"/>
    <lineage>
        <taxon>Bacteria</taxon>
        <taxon>Bacillati</taxon>
        <taxon>Bacillota</taxon>
        <taxon>Bacilli</taxon>
        <taxon>Bacillales</taxon>
        <taxon>Anoxybacillaceae</taxon>
        <taxon>Anoxybacillus</taxon>
    </lineage>
</organism>